<evidence type="ECO:0000313" key="5">
    <source>
        <dbReference type="Proteomes" id="UP000325440"/>
    </source>
</evidence>
<evidence type="ECO:0000256" key="1">
    <source>
        <dbReference type="ARBA" id="ARBA00000707"/>
    </source>
</evidence>
<dbReference type="InterPro" id="IPR028889">
    <property type="entry name" value="USP"/>
</dbReference>
<dbReference type="InterPro" id="IPR018200">
    <property type="entry name" value="USP_CS"/>
</dbReference>
<dbReference type="GO" id="GO:0004843">
    <property type="term" value="F:cysteine-type deubiquitinase activity"/>
    <property type="evidence" value="ECO:0007669"/>
    <property type="project" value="UniProtKB-UniRule"/>
</dbReference>
<name>A0A5E4NJP2_9HEMI</name>
<evidence type="ECO:0000313" key="4">
    <source>
        <dbReference type="EMBL" id="VVC43418.1"/>
    </source>
</evidence>
<protein>
    <recommendedName>
        <fullName evidence="2">Ubiquitin carboxyl-terminal hydrolase</fullName>
        <ecNumber evidence="2">3.4.19.12</ecNumber>
    </recommendedName>
</protein>
<dbReference type="InterPro" id="IPR038765">
    <property type="entry name" value="Papain-like_cys_pep_sf"/>
</dbReference>
<proteinExistence type="inferred from homology"/>
<keyword evidence="5" id="KW-1185">Reference proteome</keyword>
<dbReference type="InterPro" id="IPR050185">
    <property type="entry name" value="Ub_carboxyl-term_hydrolase"/>
</dbReference>
<dbReference type="EC" id="3.4.19.12" evidence="2"/>
<dbReference type="PROSITE" id="PS00973">
    <property type="entry name" value="USP_2"/>
    <property type="match status" value="1"/>
</dbReference>
<dbReference type="PROSITE" id="PS50235">
    <property type="entry name" value="USP_3"/>
    <property type="match status" value="1"/>
</dbReference>
<dbReference type="CDD" id="cd02674">
    <property type="entry name" value="Peptidase_C19R"/>
    <property type="match status" value="1"/>
</dbReference>
<dbReference type="AlphaFoldDB" id="A0A5E4NJP2"/>
<dbReference type="InterPro" id="IPR001394">
    <property type="entry name" value="Peptidase_C19_UCH"/>
</dbReference>
<dbReference type="SUPFAM" id="SSF54001">
    <property type="entry name" value="Cysteine proteinases"/>
    <property type="match status" value="1"/>
</dbReference>
<reference evidence="4 5" key="1">
    <citation type="submission" date="2019-08" db="EMBL/GenBank/DDBJ databases">
        <authorList>
            <person name="Alioto T."/>
            <person name="Alioto T."/>
            <person name="Gomez Garrido J."/>
        </authorList>
    </citation>
    <scope>NUCLEOTIDE SEQUENCE [LARGE SCALE GENOMIC DNA]</scope>
</reference>
<evidence type="ECO:0000256" key="2">
    <source>
        <dbReference type="RuleBase" id="RU366025"/>
    </source>
</evidence>
<keyword evidence="2 4" id="KW-0378">Hydrolase</keyword>
<dbReference type="OrthoDB" id="265776at2759"/>
<comment type="similarity">
    <text evidence="2">Belongs to the peptidase C19 family.</text>
</comment>
<gene>
    <name evidence="4" type="ORF">CINCED_3A021908</name>
</gene>
<organism evidence="4 5">
    <name type="scientific">Cinara cedri</name>
    <dbReference type="NCBI Taxonomy" id="506608"/>
    <lineage>
        <taxon>Eukaryota</taxon>
        <taxon>Metazoa</taxon>
        <taxon>Ecdysozoa</taxon>
        <taxon>Arthropoda</taxon>
        <taxon>Hexapoda</taxon>
        <taxon>Insecta</taxon>
        <taxon>Pterygota</taxon>
        <taxon>Neoptera</taxon>
        <taxon>Paraneoptera</taxon>
        <taxon>Hemiptera</taxon>
        <taxon>Sternorrhyncha</taxon>
        <taxon>Aphidomorpha</taxon>
        <taxon>Aphidoidea</taxon>
        <taxon>Aphididae</taxon>
        <taxon>Lachninae</taxon>
        <taxon>Cinara</taxon>
    </lineage>
</organism>
<dbReference type="Gene3D" id="3.90.70.10">
    <property type="entry name" value="Cysteine proteinases"/>
    <property type="match status" value="2"/>
</dbReference>
<dbReference type="PROSITE" id="PS00972">
    <property type="entry name" value="USP_1"/>
    <property type="match status" value="1"/>
</dbReference>
<dbReference type="Pfam" id="PF00443">
    <property type="entry name" value="UCH"/>
    <property type="match status" value="1"/>
</dbReference>
<accession>A0A5E4NJP2</accession>
<feature type="domain" description="USP" evidence="3">
    <location>
        <begin position="128"/>
        <end position="729"/>
    </location>
</feature>
<keyword evidence="2" id="KW-0788">Thiol protease</keyword>
<evidence type="ECO:0000259" key="3">
    <source>
        <dbReference type="PROSITE" id="PS50235"/>
    </source>
</evidence>
<dbReference type="Proteomes" id="UP000325440">
    <property type="component" value="Unassembled WGS sequence"/>
</dbReference>
<dbReference type="FunFam" id="3.90.70.10:FF:000046">
    <property type="entry name" value="ubiquitin carboxyl-terminal hydrolase 31"/>
    <property type="match status" value="1"/>
</dbReference>
<keyword evidence="2" id="KW-0833">Ubl conjugation pathway</keyword>
<dbReference type="GO" id="GO:0006508">
    <property type="term" value="P:proteolysis"/>
    <property type="evidence" value="ECO:0007669"/>
    <property type="project" value="UniProtKB-KW"/>
</dbReference>
<dbReference type="PANTHER" id="PTHR21646:SF14">
    <property type="entry name" value="FI05488P"/>
    <property type="match status" value="1"/>
</dbReference>
<dbReference type="GO" id="GO:0016579">
    <property type="term" value="P:protein deubiquitination"/>
    <property type="evidence" value="ECO:0007669"/>
    <property type="project" value="InterPro"/>
</dbReference>
<sequence length="828" mass="94588">MDEISLLKKRTSAEALHNMTRNEDSGQPTSKIKRSFSLKRDFIRNKHVKPGDVDDARLKLSMLKKPSSWNKVLGKMLQKMSYLGIQQDKGHLCSKYDAYVTRSSTDIYNDNTYQAPKILNGDKVPGVVGLRNQGNTCFINAVLQCLSHTDVLARYFVMDQYKMDLSRRNKLNSKKYGTRGEMTEQLALLLKSIWLCKYDPDMSNQFKAIVDKYGTQYRGNNQHDAQEFLLWLLDKVHEDLNTATKKKYKTIRNTFGRPDEQVAAETLANHVRCNESFIHDVFQAQFKSSLTCPRCMRQSNTFDPFLCISIPVPQCYSMPIFVTVIYTSQQPRDVKLGLSLPVDSNIAEFRELLWSYTGICQEHMLITEITDIGFNRTFCDSMPASMITESDPLYCLELPKLNDCSNESGPYLLLCWVNILIVEEQCSRFGSAFTMQICRETSYKDLQKLLLKEMAVMLHDDILTTEQDMPLFGIRLADASDLPQYLDPTVELPLFTDPIDQALAMSGDQPHVKLILEWSIHAKEATIADHCDQIEEHASVKQLKLNSEKGTSITLEQCFDLYTKEEVLGPENAWHCPQCNLKQEVVKKLGLWTLPDILVVHLKRFRQSLSLPSSRQHNNRQPTKLSVLVDFPLFSFDMTPHLAIGRDVRVPLKPPPNSRLLSSLQDHNLYDLYAVCNHHGSDPHSGHYTAFCKNPYDKQWYSFDDTKVTSIPDTSLVTTSAYMLFYQRRDIILNSTDHWATRLHAHISNSHSVGQIVDNIEHNDDDIAELSDSPSSHTISRSSTVENDVLFSRSSSPMVNGRRSSDNCVIDTEKNYKKLLHNAKESCI</sequence>
<comment type="catalytic activity">
    <reaction evidence="1 2">
        <text>Thiol-dependent hydrolysis of ester, thioester, amide, peptide and isopeptide bonds formed by the C-terminal Gly of ubiquitin (a 76-residue protein attached to proteins as an intracellular targeting signal).</text>
        <dbReference type="EC" id="3.4.19.12"/>
    </reaction>
</comment>
<dbReference type="PANTHER" id="PTHR21646">
    <property type="entry name" value="UBIQUITIN CARBOXYL-TERMINAL HYDROLASE"/>
    <property type="match status" value="1"/>
</dbReference>
<dbReference type="EMBL" id="CABPRJ010002369">
    <property type="protein sequence ID" value="VVC43418.1"/>
    <property type="molecule type" value="Genomic_DNA"/>
</dbReference>
<keyword evidence="2 4" id="KW-0645">Protease</keyword>